<gene>
    <name evidence="1" type="ORF">FYJ35_09940</name>
</gene>
<evidence type="ECO:0000313" key="1">
    <source>
        <dbReference type="EMBL" id="MSS15351.1"/>
    </source>
</evidence>
<proteinExistence type="predicted"/>
<comment type="caution">
    <text evidence="1">The sequence shown here is derived from an EMBL/GenBank/DDBJ whole genome shotgun (WGS) entry which is preliminary data.</text>
</comment>
<name>A0A6L5X4Q8_9FIRM</name>
<dbReference type="RefSeq" id="WP_154526093.1">
    <property type="nucleotide sequence ID" value="NZ_VULZ01000010.1"/>
</dbReference>
<dbReference type="Proteomes" id="UP000481852">
    <property type="component" value="Unassembled WGS sequence"/>
</dbReference>
<keyword evidence="2" id="KW-1185">Reference proteome</keyword>
<dbReference type="AlphaFoldDB" id="A0A6L5X4Q8"/>
<reference evidence="1 2" key="1">
    <citation type="submission" date="2019-08" db="EMBL/GenBank/DDBJ databases">
        <title>In-depth cultivation of the pig gut microbiome towards novel bacterial diversity and tailored functional studies.</title>
        <authorList>
            <person name="Wylensek D."/>
            <person name="Hitch T.C.A."/>
            <person name="Clavel T."/>
        </authorList>
    </citation>
    <scope>NUCLEOTIDE SEQUENCE [LARGE SCALE GENOMIC DNA]</scope>
    <source>
        <strain evidence="1 2">Oil+RF-744-WCA-WT-11</strain>
    </source>
</reference>
<sequence>MQYQIEDILEADFGCEEREEGAPLLCCLVLSADGKRIYRNIPDELARKCALAKGIVLTEEELRGLEAGTALGMD</sequence>
<evidence type="ECO:0000313" key="2">
    <source>
        <dbReference type="Proteomes" id="UP000481852"/>
    </source>
</evidence>
<dbReference type="EMBL" id="VULZ01000010">
    <property type="protein sequence ID" value="MSS15351.1"/>
    <property type="molecule type" value="Genomic_DNA"/>
</dbReference>
<protein>
    <submittedName>
        <fullName evidence="1">Uncharacterized protein</fullName>
    </submittedName>
</protein>
<accession>A0A6L5X4Q8</accession>
<organism evidence="1 2">
    <name type="scientific">Porcincola intestinalis</name>
    <dbReference type="NCBI Taxonomy" id="2606632"/>
    <lineage>
        <taxon>Bacteria</taxon>
        <taxon>Bacillati</taxon>
        <taxon>Bacillota</taxon>
        <taxon>Clostridia</taxon>
        <taxon>Lachnospirales</taxon>
        <taxon>Lachnospiraceae</taxon>
        <taxon>Porcincola</taxon>
    </lineage>
</organism>